<dbReference type="InterPro" id="IPR032675">
    <property type="entry name" value="LRR_dom_sf"/>
</dbReference>
<dbReference type="PANTHER" id="PTHR47988">
    <property type="entry name" value="SOMATIC EMBRYOGENESIS RECEPTOR KINASE 1"/>
    <property type="match status" value="1"/>
</dbReference>
<keyword evidence="3" id="KW-1185">Reference proteome</keyword>
<keyword evidence="1" id="KW-0732">Signal</keyword>
<proteinExistence type="predicted"/>
<dbReference type="EMBL" id="FN649741">
    <property type="protein sequence ID" value="CBN79019.1"/>
    <property type="molecule type" value="Genomic_DNA"/>
</dbReference>
<evidence type="ECO:0000256" key="1">
    <source>
        <dbReference type="ARBA" id="ARBA00022729"/>
    </source>
</evidence>
<protein>
    <submittedName>
        <fullName evidence="2">Hypothetical leucine rich repeat protein</fullName>
    </submittedName>
</protein>
<reference evidence="2 3" key="1">
    <citation type="journal article" date="2010" name="Nature">
        <title>The Ectocarpus genome and the independent evolution of multicellularity in brown algae.</title>
        <authorList>
            <person name="Cock J.M."/>
            <person name="Sterck L."/>
            <person name="Rouze P."/>
            <person name="Scornet D."/>
            <person name="Allen A.E."/>
            <person name="Amoutzias G."/>
            <person name="Anthouard V."/>
            <person name="Artiguenave F."/>
            <person name="Aury J.M."/>
            <person name="Badger J.H."/>
            <person name="Beszteri B."/>
            <person name="Billiau K."/>
            <person name="Bonnet E."/>
            <person name="Bothwell J.H."/>
            <person name="Bowler C."/>
            <person name="Boyen C."/>
            <person name="Brownlee C."/>
            <person name="Carrano C.J."/>
            <person name="Charrier B."/>
            <person name="Cho G.Y."/>
            <person name="Coelho S.M."/>
            <person name="Collen J."/>
            <person name="Corre E."/>
            <person name="Da Silva C."/>
            <person name="Delage L."/>
            <person name="Delaroque N."/>
            <person name="Dittami S.M."/>
            <person name="Doulbeau S."/>
            <person name="Elias M."/>
            <person name="Farnham G."/>
            <person name="Gachon C.M."/>
            <person name="Gschloessl B."/>
            <person name="Heesch S."/>
            <person name="Jabbari K."/>
            <person name="Jubin C."/>
            <person name="Kawai H."/>
            <person name="Kimura K."/>
            <person name="Kloareg B."/>
            <person name="Kupper F.C."/>
            <person name="Lang D."/>
            <person name="Le Bail A."/>
            <person name="Leblanc C."/>
            <person name="Lerouge P."/>
            <person name="Lohr M."/>
            <person name="Lopez P.J."/>
            <person name="Martens C."/>
            <person name="Maumus F."/>
            <person name="Michel G."/>
            <person name="Miranda-Saavedra D."/>
            <person name="Morales J."/>
            <person name="Moreau H."/>
            <person name="Motomura T."/>
            <person name="Nagasato C."/>
            <person name="Napoli C.A."/>
            <person name="Nelson D.R."/>
            <person name="Nyvall-Collen P."/>
            <person name="Peters A.F."/>
            <person name="Pommier C."/>
            <person name="Potin P."/>
            <person name="Poulain J."/>
            <person name="Quesneville H."/>
            <person name="Read B."/>
            <person name="Rensing S.A."/>
            <person name="Ritter A."/>
            <person name="Rousvoal S."/>
            <person name="Samanta M."/>
            <person name="Samson G."/>
            <person name="Schroeder D.C."/>
            <person name="Segurens B."/>
            <person name="Strittmatter M."/>
            <person name="Tonon T."/>
            <person name="Tregear J.W."/>
            <person name="Valentin K."/>
            <person name="von Dassow P."/>
            <person name="Yamagishi T."/>
            <person name="Van de Peer Y."/>
            <person name="Wincker P."/>
        </authorList>
    </citation>
    <scope>NUCLEOTIDE SEQUENCE [LARGE SCALE GENOMIC DNA]</scope>
    <source>
        <strain evidence="3">Ec32 / CCAP1310/4</strain>
    </source>
</reference>
<dbReference type="InParanoid" id="D8LGC0"/>
<evidence type="ECO:0000313" key="2">
    <source>
        <dbReference type="EMBL" id="CBN79019.1"/>
    </source>
</evidence>
<sequence length="121" mass="13724">MLDSPSNLFQRRLSCTKALRFPSCGRIPEELGALRQLESLWIEDNDLTGEIPASLGQLAKLESLRLDQDKLSGNCLRRSRHVHVTPDCLNLTCALVGFILNLKVYRGKHYTYSPTHRRDSS</sequence>
<name>D8LGC0_ECTSI</name>
<gene>
    <name evidence="2" type="ORF">Esi_0165_0048</name>
</gene>
<dbReference type="AlphaFoldDB" id="D8LGC0"/>
<dbReference type="EMBL" id="FN648180">
    <property type="protein sequence ID" value="CBN79019.1"/>
    <property type="molecule type" value="Genomic_DNA"/>
</dbReference>
<accession>D8LGC0</accession>
<dbReference type="SUPFAM" id="SSF52058">
    <property type="entry name" value="L domain-like"/>
    <property type="match status" value="1"/>
</dbReference>
<evidence type="ECO:0000313" key="3">
    <source>
        <dbReference type="Proteomes" id="UP000002630"/>
    </source>
</evidence>
<organism evidence="2 3">
    <name type="scientific">Ectocarpus siliculosus</name>
    <name type="common">Brown alga</name>
    <name type="synonym">Conferva siliculosa</name>
    <dbReference type="NCBI Taxonomy" id="2880"/>
    <lineage>
        <taxon>Eukaryota</taxon>
        <taxon>Sar</taxon>
        <taxon>Stramenopiles</taxon>
        <taxon>Ochrophyta</taxon>
        <taxon>PX clade</taxon>
        <taxon>Phaeophyceae</taxon>
        <taxon>Ectocarpales</taxon>
        <taxon>Ectocarpaceae</taxon>
        <taxon>Ectocarpus</taxon>
    </lineage>
</organism>
<dbReference type="Proteomes" id="UP000002630">
    <property type="component" value="Linkage Group LG16"/>
</dbReference>
<dbReference type="OrthoDB" id="1394818at2759"/>
<dbReference type="Gene3D" id="3.80.10.10">
    <property type="entry name" value="Ribonuclease Inhibitor"/>
    <property type="match status" value="1"/>
</dbReference>